<dbReference type="GO" id="GO:0051011">
    <property type="term" value="F:microtubule minus-end binding"/>
    <property type="evidence" value="ECO:0007669"/>
    <property type="project" value="TreeGrafter"/>
</dbReference>
<dbReference type="Pfam" id="PF17681">
    <property type="entry name" value="GCP_N_terminal"/>
    <property type="match status" value="1"/>
</dbReference>
<dbReference type="InterPro" id="IPR041470">
    <property type="entry name" value="GCP_N"/>
</dbReference>
<name>A0A6G1HHR2_9PEZI</name>
<dbReference type="PANTHER" id="PTHR19302">
    <property type="entry name" value="GAMMA TUBULIN COMPLEX PROTEIN"/>
    <property type="match status" value="1"/>
</dbReference>
<dbReference type="GO" id="GO:0051321">
    <property type="term" value="P:meiotic cell cycle"/>
    <property type="evidence" value="ECO:0007669"/>
    <property type="project" value="TreeGrafter"/>
</dbReference>
<dbReference type="AlphaFoldDB" id="A0A6G1HHR2"/>
<evidence type="ECO:0000313" key="9">
    <source>
        <dbReference type="EMBL" id="KAF1992572.1"/>
    </source>
</evidence>
<dbReference type="Pfam" id="PF04130">
    <property type="entry name" value="GCP_C_terminal"/>
    <property type="match status" value="1"/>
</dbReference>
<dbReference type="GO" id="GO:0031122">
    <property type="term" value="P:cytoplasmic microtubule organization"/>
    <property type="evidence" value="ECO:0007669"/>
    <property type="project" value="TreeGrafter"/>
</dbReference>
<proteinExistence type="inferred from homology"/>
<reference evidence="9" key="1">
    <citation type="journal article" date="2020" name="Stud. Mycol.">
        <title>101 Dothideomycetes genomes: a test case for predicting lifestyles and emergence of pathogens.</title>
        <authorList>
            <person name="Haridas S."/>
            <person name="Albert R."/>
            <person name="Binder M."/>
            <person name="Bloem J."/>
            <person name="Labutti K."/>
            <person name="Salamov A."/>
            <person name="Andreopoulos B."/>
            <person name="Baker S."/>
            <person name="Barry K."/>
            <person name="Bills G."/>
            <person name="Bluhm B."/>
            <person name="Cannon C."/>
            <person name="Castanera R."/>
            <person name="Culley D."/>
            <person name="Daum C."/>
            <person name="Ezra D."/>
            <person name="Gonzalez J."/>
            <person name="Henrissat B."/>
            <person name="Kuo A."/>
            <person name="Liang C."/>
            <person name="Lipzen A."/>
            <person name="Lutzoni F."/>
            <person name="Magnuson J."/>
            <person name="Mondo S."/>
            <person name="Nolan M."/>
            <person name="Ohm R."/>
            <person name="Pangilinan J."/>
            <person name="Park H.-J."/>
            <person name="Ramirez L."/>
            <person name="Alfaro M."/>
            <person name="Sun H."/>
            <person name="Tritt A."/>
            <person name="Yoshinaga Y."/>
            <person name="Zwiers L.-H."/>
            <person name="Turgeon B."/>
            <person name="Goodwin S."/>
            <person name="Spatafora J."/>
            <person name="Crous P."/>
            <person name="Grigoriev I."/>
        </authorList>
    </citation>
    <scope>NUCLEOTIDE SEQUENCE</scope>
    <source>
        <strain evidence="9">CBS 113979</strain>
    </source>
</reference>
<evidence type="ECO:0000256" key="3">
    <source>
        <dbReference type="ARBA" id="ARBA00022701"/>
    </source>
</evidence>
<dbReference type="GO" id="GO:0000922">
    <property type="term" value="C:spindle pole"/>
    <property type="evidence" value="ECO:0007669"/>
    <property type="project" value="InterPro"/>
</dbReference>
<comment type="subcellular location">
    <subcellularLocation>
        <location evidence="5">Cytoplasm</location>
        <location evidence="5">Cytoskeleton</location>
        <location evidence="5">Microtubule organizing center</location>
    </subcellularLocation>
</comment>
<dbReference type="Proteomes" id="UP000800041">
    <property type="component" value="Unassembled WGS sequence"/>
</dbReference>
<evidence type="ECO:0000256" key="5">
    <source>
        <dbReference type="RuleBase" id="RU363050"/>
    </source>
</evidence>
<sequence length="966" mass="107385">MDASIDSNPFAIPNLWKKSPFMLSEDMPDHTLFSPVSLDVTTIKLENPYAPQKNLEDNLRLPDLDAFTFGPLEDVESLDAESGVSGPVSRTGADSDTQLDGGEEADNVWDIVCELEPLPNEAKLFTWEAFLDPGYGEPQGAYLSEAGPQAFDAALYVQDEQREGSGHKRAGTMLKSDLYLASLLALGLGRSSALFSFNISNGSFLQTLEDCSPSGYSRTTAQSVVDSLIVGGNASRFLLEFVERTYANGNPPSSMTALANVVDEVLSSLESRLVKQIPLIVSLLQLQAAFVQPVNVFTKMQTLVKDVISARTNEDIISRIYEKAQVFEQESEWLRLLMLHILARVAKPWLEDIDCWIGLNNDEGHDFGSLHGSLSFIGRAAISLEQGVGKWDFDYVFLPESTPSSLAPAESRLIFETGRSLRLLRDHHPDHPLATKHHRATTPQLEWTFDWRRVEDICAKSKDYERSLASAVCVFGRNGTHADDIDHDVDHVSETAHTAERSEEFNWKVDFENHTLNLAPPTRRCLPDELYDLIVSDSDGGPQTKADAEPFAPPISLTPVLAFSPLISAQARLVNAATIRLLFRSHDLRLHLRLQFHHHLLGDGVFVANLSSALFSPDLSTAERRRGVVRTGTAMGLRLGSRKTWPPASSELQLALMGILTESCQSSTLARKGKPRNEPGEDVAAGTFDISSSSPNLPGNLSFAIRTLSEEDVNKCMDSKSLYALDFLRLQYTPPSPLGAVITPRSLERYDAIFKFLLRLTRMLFVVSHLPRAGLDAEERLFRLSAHHFVSVCANHFVHCCVGETFAAFELFLDEMERKMDEEDTVQELGVLVDEGIGSLRERHEACLEAMMSRLMLRHRQREIMTLFEEILGCVLRFADVLGGDKDRYDTSKRLSQIPGLHKEFKKKVGVFLTVCRRLVCKKGARAATKAGRDSAVQGEDNGTERLVLMLELSGYYPPPKDDTLF</sequence>
<keyword evidence="3 5" id="KW-0493">Microtubule</keyword>
<feature type="region of interest" description="Disordered" evidence="6">
    <location>
        <begin position="78"/>
        <end position="101"/>
    </location>
</feature>
<evidence type="ECO:0000259" key="7">
    <source>
        <dbReference type="Pfam" id="PF04130"/>
    </source>
</evidence>
<dbReference type="GO" id="GO:0043015">
    <property type="term" value="F:gamma-tubulin binding"/>
    <property type="evidence" value="ECO:0007669"/>
    <property type="project" value="InterPro"/>
</dbReference>
<evidence type="ECO:0000256" key="2">
    <source>
        <dbReference type="ARBA" id="ARBA00022490"/>
    </source>
</evidence>
<evidence type="ECO:0000256" key="1">
    <source>
        <dbReference type="ARBA" id="ARBA00010337"/>
    </source>
</evidence>
<dbReference type="PANTHER" id="PTHR19302:SF70">
    <property type="entry name" value="GAMMA-TUBULIN COMPLEX COMPONENT 6"/>
    <property type="match status" value="1"/>
</dbReference>
<dbReference type="GO" id="GO:0007020">
    <property type="term" value="P:microtubule nucleation"/>
    <property type="evidence" value="ECO:0007669"/>
    <property type="project" value="InterPro"/>
</dbReference>
<evidence type="ECO:0000259" key="8">
    <source>
        <dbReference type="Pfam" id="PF17681"/>
    </source>
</evidence>
<feature type="domain" description="Gamma tubulin complex component protein N-terminal" evidence="8">
    <location>
        <begin position="182"/>
        <end position="583"/>
    </location>
</feature>
<dbReference type="GO" id="GO:0005874">
    <property type="term" value="C:microtubule"/>
    <property type="evidence" value="ECO:0007669"/>
    <property type="project" value="UniProtKB-KW"/>
</dbReference>
<dbReference type="GO" id="GO:0000278">
    <property type="term" value="P:mitotic cell cycle"/>
    <property type="evidence" value="ECO:0007669"/>
    <property type="project" value="TreeGrafter"/>
</dbReference>
<keyword evidence="4 5" id="KW-0206">Cytoskeleton</keyword>
<accession>A0A6G1HHR2</accession>
<dbReference type="GO" id="GO:0051225">
    <property type="term" value="P:spindle assembly"/>
    <property type="evidence" value="ECO:0007669"/>
    <property type="project" value="TreeGrafter"/>
</dbReference>
<keyword evidence="10" id="KW-1185">Reference proteome</keyword>
<keyword evidence="2 5" id="KW-0963">Cytoplasm</keyword>
<dbReference type="InterPro" id="IPR007259">
    <property type="entry name" value="GCP"/>
</dbReference>
<evidence type="ECO:0000256" key="6">
    <source>
        <dbReference type="SAM" id="MobiDB-lite"/>
    </source>
</evidence>
<gene>
    <name evidence="9" type="ORF">K402DRAFT_409295</name>
</gene>
<protein>
    <recommendedName>
        <fullName evidence="5">Spindle pole body component</fullName>
    </recommendedName>
</protein>
<feature type="domain" description="Gamma tubulin complex component C-terminal" evidence="7">
    <location>
        <begin position="588"/>
        <end position="957"/>
    </location>
</feature>
<dbReference type="OrthoDB" id="775571at2759"/>
<evidence type="ECO:0000313" key="10">
    <source>
        <dbReference type="Proteomes" id="UP000800041"/>
    </source>
</evidence>
<evidence type="ECO:0000256" key="4">
    <source>
        <dbReference type="ARBA" id="ARBA00023212"/>
    </source>
</evidence>
<comment type="similarity">
    <text evidence="1 5">Belongs to the TUBGCP family.</text>
</comment>
<dbReference type="GO" id="GO:0000930">
    <property type="term" value="C:gamma-tubulin complex"/>
    <property type="evidence" value="ECO:0007669"/>
    <property type="project" value="TreeGrafter"/>
</dbReference>
<dbReference type="Gene3D" id="1.20.120.1900">
    <property type="entry name" value="Gamma-tubulin complex, C-terminal domain"/>
    <property type="match status" value="1"/>
</dbReference>
<dbReference type="InterPro" id="IPR040457">
    <property type="entry name" value="GCP_C"/>
</dbReference>
<dbReference type="InterPro" id="IPR042241">
    <property type="entry name" value="GCP_C_sf"/>
</dbReference>
<dbReference type="GO" id="GO:0005816">
    <property type="term" value="C:spindle pole body"/>
    <property type="evidence" value="ECO:0007669"/>
    <property type="project" value="UniProtKB-ARBA"/>
</dbReference>
<organism evidence="9 10">
    <name type="scientific">Aulographum hederae CBS 113979</name>
    <dbReference type="NCBI Taxonomy" id="1176131"/>
    <lineage>
        <taxon>Eukaryota</taxon>
        <taxon>Fungi</taxon>
        <taxon>Dikarya</taxon>
        <taxon>Ascomycota</taxon>
        <taxon>Pezizomycotina</taxon>
        <taxon>Dothideomycetes</taxon>
        <taxon>Pleosporomycetidae</taxon>
        <taxon>Aulographales</taxon>
        <taxon>Aulographaceae</taxon>
    </lineage>
</organism>
<dbReference type="EMBL" id="ML977137">
    <property type="protein sequence ID" value="KAF1992572.1"/>
    <property type="molecule type" value="Genomic_DNA"/>
</dbReference>